<sequence length="186" mass="20101">MNGIPNMSTSDQLWFSQISSISWEKAYKTTCDQIDAYIAKISSLEMQLAAAETRNACLTRENQRLSLTIRHLAPWASITPNMSPRSSPVNNNPEDSGNTLVGEAFDNIFNTEYFLGSDSDHGMDDGSETAVDLEAPGDSQAVEKFETEGNAGKGLILTVESGHAPEPVSQESATVKLADKILQSDG</sequence>
<gene>
    <name evidence="3" type="ORF">VFPPC_11355</name>
</gene>
<comment type="caution">
    <text evidence="3">The sequence shown here is derived from an EMBL/GenBank/DDBJ whole genome shotgun (WGS) entry which is preliminary data.</text>
</comment>
<name>A0A179EXH8_METCM</name>
<evidence type="ECO:0000313" key="4">
    <source>
        <dbReference type="Proteomes" id="UP000078397"/>
    </source>
</evidence>
<protein>
    <submittedName>
        <fullName evidence="3">Uncharacterized protein</fullName>
    </submittedName>
</protein>
<dbReference type="Proteomes" id="UP000078397">
    <property type="component" value="Unassembled WGS sequence"/>
</dbReference>
<feature type="region of interest" description="Disordered" evidence="2">
    <location>
        <begin position="78"/>
        <end position="98"/>
    </location>
</feature>
<evidence type="ECO:0000256" key="1">
    <source>
        <dbReference type="SAM" id="Coils"/>
    </source>
</evidence>
<organism evidence="3 4">
    <name type="scientific">Pochonia chlamydosporia 170</name>
    <dbReference type="NCBI Taxonomy" id="1380566"/>
    <lineage>
        <taxon>Eukaryota</taxon>
        <taxon>Fungi</taxon>
        <taxon>Dikarya</taxon>
        <taxon>Ascomycota</taxon>
        <taxon>Pezizomycotina</taxon>
        <taxon>Sordariomycetes</taxon>
        <taxon>Hypocreomycetidae</taxon>
        <taxon>Hypocreales</taxon>
        <taxon>Clavicipitaceae</taxon>
        <taxon>Pochonia</taxon>
    </lineage>
</organism>
<feature type="coiled-coil region" evidence="1">
    <location>
        <begin position="34"/>
        <end position="68"/>
    </location>
</feature>
<dbReference type="GeneID" id="28853567"/>
<evidence type="ECO:0000313" key="3">
    <source>
        <dbReference type="EMBL" id="OAQ57897.1"/>
    </source>
</evidence>
<evidence type="ECO:0000256" key="2">
    <source>
        <dbReference type="SAM" id="MobiDB-lite"/>
    </source>
</evidence>
<dbReference type="KEGG" id="pchm:VFPPC_11355"/>
<keyword evidence="1" id="KW-0175">Coiled coil</keyword>
<feature type="region of interest" description="Disordered" evidence="2">
    <location>
        <begin position="160"/>
        <end position="186"/>
    </location>
</feature>
<dbReference type="OrthoDB" id="5009154at2759"/>
<dbReference type="RefSeq" id="XP_018136153.1">
    <property type="nucleotide sequence ID" value="XM_018289573.1"/>
</dbReference>
<dbReference type="AlphaFoldDB" id="A0A179EXH8"/>
<reference evidence="3 4" key="1">
    <citation type="journal article" date="2016" name="PLoS Pathog.">
        <title>Biosynthesis of antibiotic leucinostatins in bio-control fungus Purpureocillium lilacinum and their inhibition on phytophthora revealed by genome mining.</title>
        <authorList>
            <person name="Wang G."/>
            <person name="Liu Z."/>
            <person name="Lin R."/>
            <person name="Li E."/>
            <person name="Mao Z."/>
            <person name="Ling J."/>
            <person name="Yang Y."/>
            <person name="Yin W.B."/>
            <person name="Xie B."/>
        </authorList>
    </citation>
    <scope>NUCLEOTIDE SEQUENCE [LARGE SCALE GENOMIC DNA]</scope>
    <source>
        <strain evidence="3">170</strain>
    </source>
</reference>
<accession>A0A179EXH8</accession>
<keyword evidence="4" id="KW-1185">Reference proteome</keyword>
<dbReference type="EMBL" id="LSBJ02000015">
    <property type="protein sequence ID" value="OAQ57897.1"/>
    <property type="molecule type" value="Genomic_DNA"/>
</dbReference>
<proteinExistence type="predicted"/>